<dbReference type="Gene3D" id="3.20.20.80">
    <property type="entry name" value="Glycosidases"/>
    <property type="match status" value="1"/>
</dbReference>
<dbReference type="Pfam" id="PF12904">
    <property type="entry name" value="Collagen_bind_2"/>
    <property type="match status" value="1"/>
</dbReference>
<evidence type="ECO:0000256" key="1">
    <source>
        <dbReference type="SAM" id="SignalP"/>
    </source>
</evidence>
<dbReference type="InterPro" id="IPR024749">
    <property type="entry name" value="Collagen-bd_put"/>
</dbReference>
<dbReference type="SUPFAM" id="SSF51445">
    <property type="entry name" value="(Trans)glycosidases"/>
    <property type="match status" value="1"/>
</dbReference>
<feature type="chain" id="PRO_5006013862" description="DUF4038 domain-containing protein" evidence="1">
    <location>
        <begin position="26"/>
        <end position="490"/>
    </location>
</feature>
<reference evidence="4 5" key="2">
    <citation type="journal article" date="2016" name="Genome Biol. Evol.">
        <title>Extensive mobilome-driven genome diversification in mouse gut-associated Bacteroides vulgatus mpk.</title>
        <authorList>
            <person name="Lange A."/>
            <person name="Beier S."/>
            <person name="Steimle A."/>
            <person name="Autenrieth I.B."/>
            <person name="Huson D.H."/>
            <person name="Frick J.S."/>
        </authorList>
    </citation>
    <scope>NUCLEOTIDE SEQUENCE [LARGE SCALE GENOMIC DNA]</scope>
    <source>
        <strain evidence="5">mpk</strain>
    </source>
</reference>
<keyword evidence="1" id="KW-0732">Signal</keyword>
<feature type="domain" description="Apiosidase-like catalytic" evidence="3">
    <location>
        <begin position="40"/>
        <end position="375"/>
    </location>
</feature>
<feature type="domain" description="Putative collagen-binding" evidence="2">
    <location>
        <begin position="377"/>
        <end position="466"/>
    </location>
</feature>
<dbReference type="PATRIC" id="fig|821.40.peg.2795"/>
<dbReference type="EMBL" id="CP013020">
    <property type="protein sequence ID" value="ALK84930.1"/>
    <property type="molecule type" value="Genomic_DNA"/>
</dbReference>
<evidence type="ECO:0000313" key="4">
    <source>
        <dbReference type="EMBL" id="ALK84930.1"/>
    </source>
</evidence>
<dbReference type="InterPro" id="IPR025277">
    <property type="entry name" value="Apiosidase-like_cat_dom"/>
</dbReference>
<proteinExistence type="predicted"/>
<organism evidence="4 5">
    <name type="scientific">Phocaeicola vulgatus</name>
    <name type="common">Bacteroides vulgatus</name>
    <dbReference type="NCBI Taxonomy" id="821"/>
    <lineage>
        <taxon>Bacteria</taxon>
        <taxon>Pseudomonadati</taxon>
        <taxon>Bacteroidota</taxon>
        <taxon>Bacteroidia</taxon>
        <taxon>Bacteroidales</taxon>
        <taxon>Bacteroidaceae</taxon>
        <taxon>Phocaeicola</taxon>
    </lineage>
</organism>
<evidence type="ECO:0000313" key="5">
    <source>
        <dbReference type="Proteomes" id="UP000061587"/>
    </source>
</evidence>
<evidence type="ECO:0008006" key="6">
    <source>
        <dbReference type="Google" id="ProtNLM"/>
    </source>
</evidence>
<evidence type="ECO:0000259" key="3">
    <source>
        <dbReference type="Pfam" id="PF13204"/>
    </source>
</evidence>
<sequence>MMNRHALLSLLALLLCCSTSLPAQKAKTYIPWKNGKLVVSEEGRYLKHENGVPFFWLGETGWLMPQRLNRDEVSYYLNKCKDAGYNMVQVQVLNGVPSMNIYGQYSMTDGFNFKDINRKGIYGYWDHMDYIIKSAASRGIYIGMVCIWGTPVEQGLMNEKEAVAYGKFLAERYKDEPNIIWMIGGDIRGDNKTEVWDALANSIRSIDKGHLMTFHPRGRTTSATWFNDREWLDFNMFQSGHRRYGQRNGDGDYPIEENTEEDNWRFVEASQAKTPLKPVIDDEPIYEDIPQGLHDPNETRWNQHDVRRYAYWSVFAGSFGHSYGHNDIMQFIRPGYGASFGADGRKKAWWDALEDPGFNQMKYLKNLMLTFPFFERVPDQSVIAGTNGERYDRAIATRGNDYLLVYNYSGRPMQIDLSKISGAKKNAWWYSAKDGKLEYIGEFDSKVTSFQHDSGYLSGNDQVLIVVDSAKDYVQKAWTALPDAIQKWNK</sequence>
<evidence type="ECO:0000259" key="2">
    <source>
        <dbReference type="Pfam" id="PF12904"/>
    </source>
</evidence>
<dbReference type="PANTHER" id="PTHR37836:SF3">
    <property type="entry name" value="ENDOGLUCANASE"/>
    <property type="match status" value="1"/>
</dbReference>
<accession>A0A0N7J7E3</accession>
<name>A0A0N7J7E3_PHOVU</name>
<gene>
    <name evidence="4" type="ORF">BvMPK_2333</name>
</gene>
<dbReference type="AlphaFoldDB" id="A0A0N7J7E3"/>
<dbReference type="Pfam" id="PF13204">
    <property type="entry name" value="Apiosidase"/>
    <property type="match status" value="1"/>
</dbReference>
<protein>
    <recommendedName>
        <fullName evidence="6">DUF4038 domain-containing protein</fullName>
    </recommendedName>
</protein>
<feature type="signal peptide" evidence="1">
    <location>
        <begin position="1"/>
        <end position="25"/>
    </location>
</feature>
<dbReference type="InterPro" id="IPR017853">
    <property type="entry name" value="GH"/>
</dbReference>
<dbReference type="PANTHER" id="PTHR37836">
    <property type="entry name" value="LMO1036 PROTEIN"/>
    <property type="match status" value="1"/>
</dbReference>
<dbReference type="Proteomes" id="UP000061587">
    <property type="component" value="Chromosome"/>
</dbReference>
<reference evidence="5" key="1">
    <citation type="submission" date="2015-10" db="EMBL/GenBank/DDBJ databases">
        <title>Extensive mobilome-driven genome diversification in gut-associated Bacteroides vulgatus mpk.</title>
        <authorList>
            <person name="Beier S."/>
            <person name="Lange A."/>
            <person name="Huson D.H."/>
            <person name="Frick J.-S."/>
            <person name="Autenrieth I.B."/>
        </authorList>
    </citation>
    <scope>NUCLEOTIDE SEQUENCE [LARGE SCALE GENOMIC DNA]</scope>
    <source>
        <strain evidence="5">mpk</strain>
    </source>
</reference>